<proteinExistence type="predicted"/>
<dbReference type="Pfam" id="PF07228">
    <property type="entry name" value="SpoIIE"/>
    <property type="match status" value="1"/>
</dbReference>
<dbReference type="EMBL" id="RQHV01000002">
    <property type="protein sequence ID" value="TGN14533.1"/>
    <property type="molecule type" value="Genomic_DNA"/>
</dbReference>
<dbReference type="InterPro" id="IPR011006">
    <property type="entry name" value="CheY-like_superfamily"/>
</dbReference>
<evidence type="ECO:0000313" key="5">
    <source>
        <dbReference type="Proteomes" id="UP000298264"/>
    </source>
</evidence>
<evidence type="ECO:0000256" key="1">
    <source>
        <dbReference type="ARBA" id="ARBA00022801"/>
    </source>
</evidence>
<sequence length="383" mass="44080">MNHNEFKILVVEDNLLNRKMITHILKKNDYQVDEADNGKIALEKIDSWKPDLILLDIIMPEMDGLEVLQIIRSKLTQVELPVILVTAMQDSEDIVRGLQLGANDYLPKNFNTEELFARVNTALEIRRYHNLLKQRNKTIERELDIARLIQKKLLPTNEPSIPGYLIHSTYEPVDKVGGDYYDFNEMKDYCDFFMADVSGHGVPGAFIASILKMTTQYTNQFNYNLSEILRIMDQAVAERGANGMFATAVILRLYPEKALIRYASAGHPPILIHRRSKNEFIELSTKGAPLGINYDFKKKPFEEGEFSLVKGDRIILFTDGITETENEIGIPYENTEWKKFLIHNRENPLVSLSLQLIESLKKFSNKNKFEDDITWVVIDYTGT</sequence>
<keyword evidence="2" id="KW-0597">Phosphoprotein</keyword>
<protein>
    <submittedName>
        <fullName evidence="4">Response regulator</fullName>
    </submittedName>
</protein>
<organism evidence="4 5">
    <name type="scientific">Leptospira ilyithenensis</name>
    <dbReference type="NCBI Taxonomy" id="2484901"/>
    <lineage>
        <taxon>Bacteria</taxon>
        <taxon>Pseudomonadati</taxon>
        <taxon>Spirochaetota</taxon>
        <taxon>Spirochaetia</taxon>
        <taxon>Leptospirales</taxon>
        <taxon>Leptospiraceae</taxon>
        <taxon>Leptospira</taxon>
    </lineage>
</organism>
<name>A0A4R9LSU9_9LEPT</name>
<dbReference type="SMART" id="SM00331">
    <property type="entry name" value="PP2C_SIG"/>
    <property type="match status" value="1"/>
</dbReference>
<feature type="modified residue" description="4-aspartylphosphate" evidence="2">
    <location>
        <position position="56"/>
    </location>
</feature>
<keyword evidence="1" id="KW-0378">Hydrolase</keyword>
<dbReference type="PANTHER" id="PTHR43156">
    <property type="entry name" value="STAGE II SPORULATION PROTEIN E-RELATED"/>
    <property type="match status" value="1"/>
</dbReference>
<dbReference type="AlphaFoldDB" id="A0A4R9LSU9"/>
<evidence type="ECO:0000256" key="2">
    <source>
        <dbReference type="PROSITE-ProRule" id="PRU00169"/>
    </source>
</evidence>
<dbReference type="CDD" id="cd17574">
    <property type="entry name" value="REC_OmpR"/>
    <property type="match status" value="1"/>
</dbReference>
<keyword evidence="5" id="KW-1185">Reference proteome</keyword>
<dbReference type="PANTHER" id="PTHR43156:SF2">
    <property type="entry name" value="STAGE II SPORULATION PROTEIN E"/>
    <property type="match status" value="1"/>
</dbReference>
<gene>
    <name evidence="4" type="ORF">EHS11_00630</name>
</gene>
<dbReference type="Proteomes" id="UP000298264">
    <property type="component" value="Unassembled WGS sequence"/>
</dbReference>
<evidence type="ECO:0000259" key="3">
    <source>
        <dbReference type="PROSITE" id="PS50110"/>
    </source>
</evidence>
<dbReference type="Pfam" id="PF00072">
    <property type="entry name" value="Response_reg"/>
    <property type="match status" value="1"/>
</dbReference>
<comment type="caution">
    <text evidence="4">The sequence shown here is derived from an EMBL/GenBank/DDBJ whole genome shotgun (WGS) entry which is preliminary data.</text>
</comment>
<dbReference type="InterPro" id="IPR001932">
    <property type="entry name" value="PPM-type_phosphatase-like_dom"/>
</dbReference>
<dbReference type="GO" id="GO:0000160">
    <property type="term" value="P:phosphorelay signal transduction system"/>
    <property type="evidence" value="ECO:0007669"/>
    <property type="project" value="InterPro"/>
</dbReference>
<feature type="domain" description="Response regulatory" evidence="3">
    <location>
        <begin position="7"/>
        <end position="123"/>
    </location>
</feature>
<dbReference type="InterPro" id="IPR052016">
    <property type="entry name" value="Bact_Sigma-Reg"/>
</dbReference>
<accession>A0A4R9LSU9</accession>
<dbReference type="PROSITE" id="PS50110">
    <property type="entry name" value="RESPONSE_REGULATORY"/>
    <property type="match status" value="1"/>
</dbReference>
<reference evidence="4" key="1">
    <citation type="journal article" date="2019" name="PLoS Negl. Trop. Dis.">
        <title>Revisiting the worldwide diversity of Leptospira species in the environment.</title>
        <authorList>
            <person name="Vincent A.T."/>
            <person name="Schiettekatte O."/>
            <person name="Bourhy P."/>
            <person name="Veyrier F.J."/>
            <person name="Picardeau M."/>
        </authorList>
    </citation>
    <scope>NUCLEOTIDE SEQUENCE [LARGE SCALE GENOMIC DNA]</scope>
    <source>
        <strain evidence="4">201400974</strain>
    </source>
</reference>
<evidence type="ECO:0000313" key="4">
    <source>
        <dbReference type="EMBL" id="TGN14533.1"/>
    </source>
</evidence>
<dbReference type="InterPro" id="IPR001789">
    <property type="entry name" value="Sig_transdc_resp-reg_receiver"/>
</dbReference>
<dbReference type="SUPFAM" id="SSF81606">
    <property type="entry name" value="PP2C-like"/>
    <property type="match status" value="1"/>
</dbReference>
<dbReference type="SMART" id="SM00448">
    <property type="entry name" value="REC"/>
    <property type="match status" value="1"/>
</dbReference>
<dbReference type="OrthoDB" id="311592at2"/>
<dbReference type="Gene3D" id="3.60.40.10">
    <property type="entry name" value="PPM-type phosphatase domain"/>
    <property type="match status" value="1"/>
</dbReference>
<dbReference type="SUPFAM" id="SSF52172">
    <property type="entry name" value="CheY-like"/>
    <property type="match status" value="1"/>
</dbReference>
<dbReference type="GO" id="GO:0016791">
    <property type="term" value="F:phosphatase activity"/>
    <property type="evidence" value="ECO:0007669"/>
    <property type="project" value="TreeGrafter"/>
</dbReference>
<dbReference type="InterPro" id="IPR036457">
    <property type="entry name" value="PPM-type-like_dom_sf"/>
</dbReference>
<dbReference type="Gene3D" id="3.40.50.2300">
    <property type="match status" value="1"/>
</dbReference>